<keyword evidence="3" id="KW-1185">Reference proteome</keyword>
<proteinExistence type="predicted"/>
<protein>
    <submittedName>
        <fullName evidence="2">Uncharacterized protein</fullName>
    </submittedName>
</protein>
<dbReference type="Proteomes" id="UP000054821">
    <property type="component" value="Unassembled WGS sequence"/>
</dbReference>
<sequence>MTLNATPDKHSHPDTTSPATFPRPDNATFSDHTKMVLENLDGEKRITALRQWLVQPTNPIVHDAAVCWEYIKTAIAPKSVAQDRGDSPSADDEAAKQQLKEAADIYYSNNQFIVRLELLDNFLHDTNEAVGIPGLAVGLIRDLTVVIITGGLEKKPEKECQEMVKQLRFLSEYTNLEKLAVEIMEEGIWQALIGQRKKLSA</sequence>
<evidence type="ECO:0000256" key="1">
    <source>
        <dbReference type="SAM" id="MobiDB-lite"/>
    </source>
</evidence>
<name>A0A2P4Z7E3_9HYPO</name>
<reference evidence="2 3" key="1">
    <citation type="journal article" date="2016" name="Genome Announc.">
        <title>Draft Whole-Genome Sequence of Trichoderma gamsii T6085, a Promising Biocontrol Agent of Fusarium Head Blight on Wheat.</title>
        <authorList>
            <person name="Baroncelli R."/>
            <person name="Zapparata A."/>
            <person name="Piaggeschi G."/>
            <person name="Sarrocco S."/>
            <person name="Vannacci G."/>
        </authorList>
    </citation>
    <scope>NUCLEOTIDE SEQUENCE [LARGE SCALE GENOMIC DNA]</scope>
    <source>
        <strain evidence="2 3">T6085</strain>
    </source>
</reference>
<accession>A0A2P4Z7E3</accession>
<dbReference type="RefSeq" id="XP_018657033.1">
    <property type="nucleotide sequence ID" value="XM_018809770.2"/>
</dbReference>
<dbReference type="EMBL" id="JPDN02000078">
    <property type="protein sequence ID" value="PON20202.1"/>
    <property type="molecule type" value="Genomic_DNA"/>
</dbReference>
<evidence type="ECO:0000313" key="3">
    <source>
        <dbReference type="Proteomes" id="UP000054821"/>
    </source>
</evidence>
<dbReference type="AlphaFoldDB" id="A0A2P4Z7E3"/>
<gene>
    <name evidence="2" type="ORF">TGAM01_v210923</name>
</gene>
<organism evidence="2 3">
    <name type="scientific">Trichoderma gamsii</name>
    <dbReference type="NCBI Taxonomy" id="398673"/>
    <lineage>
        <taxon>Eukaryota</taxon>
        <taxon>Fungi</taxon>
        <taxon>Dikarya</taxon>
        <taxon>Ascomycota</taxon>
        <taxon>Pezizomycotina</taxon>
        <taxon>Sordariomycetes</taxon>
        <taxon>Hypocreomycetidae</taxon>
        <taxon>Hypocreales</taxon>
        <taxon>Hypocreaceae</taxon>
        <taxon>Trichoderma</taxon>
    </lineage>
</organism>
<comment type="caution">
    <text evidence="2">The sequence shown here is derived from an EMBL/GenBank/DDBJ whole genome shotgun (WGS) entry which is preliminary data.</text>
</comment>
<dbReference type="GeneID" id="29989853"/>
<evidence type="ECO:0000313" key="2">
    <source>
        <dbReference type="EMBL" id="PON20202.1"/>
    </source>
</evidence>
<feature type="region of interest" description="Disordered" evidence="1">
    <location>
        <begin position="1"/>
        <end position="29"/>
    </location>
</feature>